<feature type="transmembrane region" description="Helical" evidence="7">
    <location>
        <begin position="204"/>
        <end position="224"/>
    </location>
</feature>
<proteinExistence type="predicted"/>
<evidence type="ECO:0000256" key="1">
    <source>
        <dbReference type="ARBA" id="ARBA00004141"/>
    </source>
</evidence>
<feature type="transmembrane region" description="Helical" evidence="7">
    <location>
        <begin position="263"/>
        <end position="289"/>
    </location>
</feature>
<dbReference type="Proteomes" id="UP001610432">
    <property type="component" value="Unassembled WGS sequence"/>
</dbReference>
<evidence type="ECO:0000256" key="2">
    <source>
        <dbReference type="ARBA" id="ARBA00022448"/>
    </source>
</evidence>
<feature type="transmembrane region" description="Helical" evidence="7">
    <location>
        <begin position="580"/>
        <end position="599"/>
    </location>
</feature>
<dbReference type="PANTHER" id="PTHR43495">
    <property type="entry name" value="GABA PERMEASE"/>
    <property type="match status" value="1"/>
</dbReference>
<dbReference type="PANTHER" id="PTHR43495:SF5">
    <property type="entry name" value="GAMMA-AMINOBUTYRIC ACID PERMEASE"/>
    <property type="match status" value="1"/>
</dbReference>
<keyword evidence="5 7" id="KW-0472">Membrane</keyword>
<evidence type="ECO:0000259" key="8">
    <source>
        <dbReference type="Pfam" id="PF00324"/>
    </source>
</evidence>
<evidence type="ECO:0000256" key="6">
    <source>
        <dbReference type="SAM" id="MobiDB-lite"/>
    </source>
</evidence>
<feature type="transmembrane region" description="Helical" evidence="7">
    <location>
        <begin position="494"/>
        <end position="514"/>
    </location>
</feature>
<evidence type="ECO:0000256" key="4">
    <source>
        <dbReference type="ARBA" id="ARBA00022989"/>
    </source>
</evidence>
<keyword evidence="2" id="KW-0813">Transport</keyword>
<feature type="transmembrane region" description="Helical" evidence="7">
    <location>
        <begin position="117"/>
        <end position="138"/>
    </location>
</feature>
<accession>A0ABR4LXC0</accession>
<sequence>MSDPQELFDWAPEWLQVVPARARSESHNERQLESSIPLPSPDRVGGSLPRTPLSQSTEVNHEGEDELIPPKLTTIIVTPSPNRRVRRKLRGIHLFMITVNGTLGIGLYWRGGQILELAGPLAAVLAFLFVGLLCWAVMQCITEMLCIWPIPGALSLYVAEFVDAELGIAVGIAYWFSYSVGFGALLATLAAEADFWTGAAGNKAIDGGIIYLLIPAILIAINALRVEPTVLVAINVGAGRKDYMGTEYWSSPTMFDSDAADTWGIAFLMCLSVATYAYMGVEIVAASALESASTTKGARELSDESASNTAEDSSGTLVGSTVKFSAKYITLLATLAYSITGLLVSLDMPWNHCLLPRLSWINGTPDSGCSLYLARTPANTTSAMVAIAIESDIPHLGDIFNVFLVFTCSSCAGTNLYVASRSLFGLTSRLDGGRGQPWHLRLLAWFGRTNRHGVPIRAMIFSALAFIWVPYLQLRDGTGTETSVGMFIEILSQMSSVAVIIVWACEVVAFIRYYHCIRRHKEDLERLRIRQVSRWGNNFDDGYPYRSHGQPVLAYIALAGCLFILIVANGAFLWKGFHKLPFLSAYLFILVFLALWIILKLIRGARWHIVDLSNPDKVARKLRNLHDIRLAAA</sequence>
<dbReference type="GeneID" id="98146092"/>
<feature type="domain" description="Amino acid permease/ SLC12A" evidence="8">
    <location>
        <begin position="324"/>
        <end position="603"/>
    </location>
</feature>
<keyword evidence="4 7" id="KW-1133">Transmembrane helix</keyword>
<dbReference type="EMBL" id="JBFXLQ010000011">
    <property type="protein sequence ID" value="KAL2869111.1"/>
    <property type="molecule type" value="Genomic_DNA"/>
</dbReference>
<feature type="compositionally biased region" description="Basic and acidic residues" evidence="6">
    <location>
        <begin position="22"/>
        <end position="32"/>
    </location>
</feature>
<comment type="caution">
    <text evidence="9">The sequence shown here is derived from an EMBL/GenBank/DDBJ whole genome shotgun (WGS) entry which is preliminary data.</text>
</comment>
<comment type="subcellular location">
    <subcellularLocation>
        <location evidence="1">Membrane</location>
        <topology evidence="1">Multi-pass membrane protein</topology>
    </subcellularLocation>
</comment>
<dbReference type="RefSeq" id="XP_070888090.1">
    <property type="nucleotide sequence ID" value="XM_071031020.1"/>
</dbReference>
<reference evidence="9 10" key="1">
    <citation type="submission" date="2024-07" db="EMBL/GenBank/DDBJ databases">
        <title>Section-level genome sequencing and comparative genomics of Aspergillus sections Usti and Cavernicolus.</title>
        <authorList>
            <consortium name="Lawrence Berkeley National Laboratory"/>
            <person name="Nybo J.L."/>
            <person name="Vesth T.C."/>
            <person name="Theobald S."/>
            <person name="Frisvad J.C."/>
            <person name="Larsen T.O."/>
            <person name="Kjaerboelling I."/>
            <person name="Rothschild-Mancinelli K."/>
            <person name="Lyhne E.K."/>
            <person name="Kogle M.E."/>
            <person name="Barry K."/>
            <person name="Clum A."/>
            <person name="Na H."/>
            <person name="Ledsgaard L."/>
            <person name="Lin J."/>
            <person name="Lipzen A."/>
            <person name="Kuo A."/>
            <person name="Riley R."/>
            <person name="Mondo S."/>
            <person name="Labutti K."/>
            <person name="Haridas S."/>
            <person name="Pangalinan J."/>
            <person name="Salamov A.A."/>
            <person name="Simmons B.A."/>
            <person name="Magnuson J.K."/>
            <person name="Chen J."/>
            <person name="Drula E."/>
            <person name="Henrissat B."/>
            <person name="Wiebenga A."/>
            <person name="Lubbers R.J."/>
            <person name="Gomes A.C."/>
            <person name="Macurrencykelacurrency M.R."/>
            <person name="Stajich J."/>
            <person name="Grigoriev I.V."/>
            <person name="Mortensen U.H."/>
            <person name="De Vries R.P."/>
            <person name="Baker S.E."/>
            <person name="Andersen M.R."/>
        </authorList>
    </citation>
    <scope>NUCLEOTIDE SEQUENCE [LARGE SCALE GENOMIC DNA]</scope>
    <source>
        <strain evidence="9 10">CBS 449.75</strain>
    </source>
</reference>
<dbReference type="Gene3D" id="1.20.1740.10">
    <property type="entry name" value="Amino acid/polyamine transporter I"/>
    <property type="match status" value="1"/>
</dbReference>
<gene>
    <name evidence="9" type="ORF">BJX67DRAFT_371069</name>
</gene>
<keyword evidence="10" id="KW-1185">Reference proteome</keyword>
<dbReference type="PIRSF" id="PIRSF006060">
    <property type="entry name" value="AA_transporter"/>
    <property type="match status" value="1"/>
</dbReference>
<feature type="transmembrane region" description="Helical" evidence="7">
    <location>
        <begin position="552"/>
        <end position="574"/>
    </location>
</feature>
<organism evidence="9 10">
    <name type="scientific">Aspergillus lucknowensis</name>
    <dbReference type="NCBI Taxonomy" id="176173"/>
    <lineage>
        <taxon>Eukaryota</taxon>
        <taxon>Fungi</taxon>
        <taxon>Dikarya</taxon>
        <taxon>Ascomycota</taxon>
        <taxon>Pezizomycotina</taxon>
        <taxon>Eurotiomycetes</taxon>
        <taxon>Eurotiomycetidae</taxon>
        <taxon>Eurotiales</taxon>
        <taxon>Aspergillaceae</taxon>
        <taxon>Aspergillus</taxon>
        <taxon>Aspergillus subgen. Nidulantes</taxon>
    </lineage>
</organism>
<feature type="transmembrane region" description="Helical" evidence="7">
    <location>
        <begin position="328"/>
        <end position="346"/>
    </location>
</feature>
<feature type="domain" description="Amino acid permease/ SLC12A" evidence="8">
    <location>
        <begin position="93"/>
        <end position="226"/>
    </location>
</feature>
<evidence type="ECO:0000313" key="9">
    <source>
        <dbReference type="EMBL" id="KAL2869111.1"/>
    </source>
</evidence>
<name>A0ABR4LXC0_9EURO</name>
<feature type="transmembrane region" description="Helical" evidence="7">
    <location>
        <begin position="454"/>
        <end position="474"/>
    </location>
</feature>
<dbReference type="InterPro" id="IPR004841">
    <property type="entry name" value="AA-permease/SLC12A_dom"/>
</dbReference>
<dbReference type="Pfam" id="PF00324">
    <property type="entry name" value="AA_permease"/>
    <property type="match status" value="2"/>
</dbReference>
<evidence type="ECO:0000256" key="5">
    <source>
        <dbReference type="ARBA" id="ARBA00023136"/>
    </source>
</evidence>
<evidence type="ECO:0000313" key="10">
    <source>
        <dbReference type="Proteomes" id="UP001610432"/>
    </source>
</evidence>
<evidence type="ECO:0000256" key="7">
    <source>
        <dbReference type="SAM" id="Phobius"/>
    </source>
</evidence>
<feature type="transmembrane region" description="Helical" evidence="7">
    <location>
        <begin position="168"/>
        <end position="192"/>
    </location>
</feature>
<keyword evidence="3 7" id="KW-0812">Transmembrane</keyword>
<evidence type="ECO:0000256" key="3">
    <source>
        <dbReference type="ARBA" id="ARBA00022692"/>
    </source>
</evidence>
<feature type="transmembrane region" description="Helical" evidence="7">
    <location>
        <begin position="92"/>
        <end position="111"/>
    </location>
</feature>
<feature type="region of interest" description="Disordered" evidence="6">
    <location>
        <begin position="22"/>
        <end position="64"/>
    </location>
</feature>
<protein>
    <recommendedName>
        <fullName evidence="8">Amino acid permease/ SLC12A domain-containing protein</fullName>
    </recommendedName>
</protein>